<keyword evidence="5" id="KW-1185">Reference proteome</keyword>
<dbReference type="PANTHER" id="PTHR44826:SF3">
    <property type="entry name" value="SPORE COAT PROTEIN SP85"/>
    <property type="match status" value="1"/>
</dbReference>
<dbReference type="InterPro" id="IPR000742">
    <property type="entry name" value="EGF"/>
</dbReference>
<organism evidence="4 5">
    <name type="scientific">Owenia fusiformis</name>
    <name type="common">Polychaete worm</name>
    <dbReference type="NCBI Taxonomy" id="6347"/>
    <lineage>
        <taxon>Eukaryota</taxon>
        <taxon>Metazoa</taxon>
        <taxon>Spiralia</taxon>
        <taxon>Lophotrochozoa</taxon>
        <taxon>Annelida</taxon>
        <taxon>Polychaeta</taxon>
        <taxon>Sedentaria</taxon>
        <taxon>Canalipalpata</taxon>
        <taxon>Sabellida</taxon>
        <taxon>Oweniida</taxon>
        <taxon>Oweniidae</taxon>
        <taxon>Owenia</taxon>
    </lineage>
</organism>
<comment type="caution">
    <text evidence="4">The sequence shown here is derived from an EMBL/GenBank/DDBJ whole genome shotgun (WGS) entry which is preliminary data.</text>
</comment>
<evidence type="ECO:0000256" key="3">
    <source>
        <dbReference type="SAM" id="SignalP"/>
    </source>
</evidence>
<protein>
    <submittedName>
        <fullName evidence="4">Uncharacterized protein</fullName>
    </submittedName>
</protein>
<dbReference type="Pfam" id="PF00008">
    <property type="entry name" value="EGF"/>
    <property type="match status" value="1"/>
</dbReference>
<dbReference type="AlphaFoldDB" id="A0A8J1XIS7"/>
<feature type="disulfide bond" evidence="1">
    <location>
        <begin position="203"/>
        <end position="212"/>
    </location>
</feature>
<feature type="signal peptide" evidence="3">
    <location>
        <begin position="1"/>
        <end position="24"/>
    </location>
</feature>
<feature type="compositionally biased region" description="Low complexity" evidence="2">
    <location>
        <begin position="76"/>
        <end position="129"/>
    </location>
</feature>
<evidence type="ECO:0000313" key="5">
    <source>
        <dbReference type="Proteomes" id="UP000749559"/>
    </source>
</evidence>
<reference evidence="4" key="1">
    <citation type="submission" date="2022-03" db="EMBL/GenBank/DDBJ databases">
        <authorList>
            <person name="Martin C."/>
        </authorList>
    </citation>
    <scope>NUCLEOTIDE SEQUENCE</scope>
</reference>
<evidence type="ECO:0000256" key="2">
    <source>
        <dbReference type="SAM" id="MobiDB-lite"/>
    </source>
</evidence>
<accession>A0A8J1XIS7</accession>
<dbReference type="PANTHER" id="PTHR44826">
    <property type="entry name" value="SPORE COAT PROTEIN SP85"/>
    <property type="match status" value="1"/>
</dbReference>
<dbReference type="InterPro" id="IPR051860">
    <property type="entry name" value="Plasmodium_CSP_Invasion"/>
</dbReference>
<keyword evidence="1" id="KW-1015">Disulfide bond</keyword>
<feature type="compositionally biased region" description="Low complexity" evidence="2">
    <location>
        <begin position="136"/>
        <end position="172"/>
    </location>
</feature>
<dbReference type="Proteomes" id="UP000749559">
    <property type="component" value="Unassembled WGS sequence"/>
</dbReference>
<dbReference type="PROSITE" id="PS50026">
    <property type="entry name" value="EGF_3"/>
    <property type="match status" value="2"/>
</dbReference>
<gene>
    <name evidence="4" type="ORF">OFUS_LOCUS23508</name>
</gene>
<proteinExistence type="predicted"/>
<dbReference type="EMBL" id="CAIIXF020000011">
    <property type="protein sequence ID" value="CAH1799500.1"/>
    <property type="molecule type" value="Genomic_DNA"/>
</dbReference>
<feature type="disulfide bond" evidence="1">
    <location>
        <begin position="184"/>
        <end position="201"/>
    </location>
</feature>
<feature type="disulfide bond" evidence="1">
    <location>
        <begin position="56"/>
        <end position="65"/>
    </location>
</feature>
<dbReference type="SMART" id="SM00181">
    <property type="entry name" value="EGF"/>
    <property type="match status" value="2"/>
</dbReference>
<evidence type="ECO:0000313" key="4">
    <source>
        <dbReference type="EMBL" id="CAH1799500.1"/>
    </source>
</evidence>
<evidence type="ECO:0000256" key="1">
    <source>
        <dbReference type="PROSITE-ProRule" id="PRU00076"/>
    </source>
</evidence>
<keyword evidence="1" id="KW-0245">EGF-like domain</keyword>
<feature type="region of interest" description="Disordered" evidence="2">
    <location>
        <begin position="76"/>
        <end position="172"/>
    </location>
</feature>
<comment type="caution">
    <text evidence="1">Lacks conserved residue(s) required for the propagation of feature annotation.</text>
</comment>
<dbReference type="PROSITE" id="PS00022">
    <property type="entry name" value="EGF_1"/>
    <property type="match status" value="1"/>
</dbReference>
<name>A0A8J1XIS7_OWEFU</name>
<dbReference type="PRINTS" id="PR01217">
    <property type="entry name" value="PRICHEXTENSN"/>
</dbReference>
<keyword evidence="3" id="KW-0732">Signal</keyword>
<dbReference type="Gene3D" id="2.10.25.10">
    <property type="entry name" value="Laminin"/>
    <property type="match status" value="1"/>
</dbReference>
<dbReference type="SUPFAM" id="SSF57196">
    <property type="entry name" value="EGF/Laminin"/>
    <property type="match status" value="2"/>
</dbReference>
<sequence>MKKTLYLCIFTMVISFSSINFTESAKGTTGCDSNPCLNGATCTTYGKGDDAWMCTCTPYYTNLQCDTPITIPTTVPTTHPTTVPTTHPTTVPTTEPTTEPTTVPTTHPTTVPTTHPTTVPTTEPTTVPTTEPPTVPTTEPTTEPTTVPTTEPTTVPTTEQTTVPTTVPTTEPTTDPTTCYVHVCENGGTCIRDQETAVEQCICPYPTGGISCQLNPKPYHISSFMKMAGNEKVPTPDWTFFTRSILECSKKAILHEASAFNFHTLSVDYRHTCEVIIDSGNLRVPSTNWNYYELR</sequence>
<feature type="chain" id="PRO_5043422740" evidence="3">
    <location>
        <begin position="25"/>
        <end position="295"/>
    </location>
</feature>